<proteinExistence type="predicted"/>
<evidence type="ECO:0000313" key="4">
    <source>
        <dbReference type="Proteomes" id="UP000016646"/>
    </source>
</evidence>
<dbReference type="Proteomes" id="UP000016412">
    <property type="component" value="Unassembled WGS sequence"/>
</dbReference>
<evidence type="ECO:0000313" key="2">
    <source>
        <dbReference type="EMBL" id="ERK02657.1"/>
    </source>
</evidence>
<organism evidence="1 3">
    <name type="scientific">Treponema socranskii subsp. socranskii VPI DR56BR1116 = ATCC 35536</name>
    <dbReference type="NCBI Taxonomy" id="1125725"/>
    <lineage>
        <taxon>Bacteria</taxon>
        <taxon>Pseudomonadati</taxon>
        <taxon>Spirochaetota</taxon>
        <taxon>Spirochaetia</taxon>
        <taxon>Spirochaetales</taxon>
        <taxon>Treponemataceae</taxon>
        <taxon>Treponema</taxon>
    </lineage>
</organism>
<gene>
    <name evidence="2" type="ORF">HMPREF0860_0169</name>
    <name evidence="1" type="ORF">HMPREF1325_0691</name>
</gene>
<evidence type="ECO:0000313" key="1">
    <source>
        <dbReference type="EMBL" id="ERF60650.1"/>
    </source>
</evidence>
<name>U2KW25_TRESO</name>
<dbReference type="EMBL" id="AUZJ01000035">
    <property type="protein sequence ID" value="ERF60650.1"/>
    <property type="molecule type" value="Genomic_DNA"/>
</dbReference>
<comment type="caution">
    <text evidence="1">The sequence shown here is derived from an EMBL/GenBank/DDBJ whole genome shotgun (WGS) entry which is preliminary data.</text>
</comment>
<protein>
    <submittedName>
        <fullName evidence="1">Uncharacterized protein</fullName>
    </submittedName>
</protein>
<reference evidence="3 4" key="1">
    <citation type="submission" date="2013-08" db="EMBL/GenBank/DDBJ databases">
        <authorList>
            <person name="Durkin A.S."/>
            <person name="Haft D.R."/>
            <person name="McCorrison J."/>
            <person name="Torralba M."/>
            <person name="Gillis M."/>
            <person name="Haft D.H."/>
            <person name="Methe B."/>
            <person name="Sutton G."/>
            <person name="Nelson K.E."/>
        </authorList>
    </citation>
    <scope>NUCLEOTIDE SEQUENCE [LARGE SCALE GENOMIC DNA]</scope>
    <source>
        <strain evidence="2 4">ATCC 35536</strain>
        <strain evidence="1 3">VPI DR56BR1116</strain>
    </source>
</reference>
<keyword evidence="4" id="KW-1185">Reference proteome</keyword>
<evidence type="ECO:0000313" key="3">
    <source>
        <dbReference type="Proteomes" id="UP000016412"/>
    </source>
</evidence>
<dbReference type="Proteomes" id="UP000016646">
    <property type="component" value="Unassembled WGS sequence"/>
</dbReference>
<sequence length="41" mass="4904">MRFGRDGFVFFETGRRIAAHTLRTFYRSTPYRQAAEKVTDF</sequence>
<dbReference type="AlphaFoldDB" id="U2KW25"/>
<dbReference type="EMBL" id="AVQI01000050">
    <property type="protein sequence ID" value="ERK02657.1"/>
    <property type="molecule type" value="Genomic_DNA"/>
</dbReference>
<accession>U2KW25</accession>